<evidence type="ECO:0000313" key="5">
    <source>
        <dbReference type="Proteomes" id="UP000325081"/>
    </source>
</evidence>
<dbReference type="GO" id="GO:0009073">
    <property type="term" value="P:aromatic amino acid family biosynthetic process"/>
    <property type="evidence" value="ECO:0007669"/>
    <property type="project" value="UniProtKB-KW"/>
</dbReference>
<evidence type="ECO:0000256" key="2">
    <source>
        <dbReference type="ARBA" id="ARBA00022605"/>
    </source>
</evidence>
<gene>
    <name evidence="4" type="ORF">STAS_08369</name>
</gene>
<dbReference type="EMBL" id="BKCP01004583">
    <property type="protein sequence ID" value="GER32311.1"/>
    <property type="molecule type" value="Genomic_DNA"/>
</dbReference>
<sequence length="265" mass="28834">MHAHLLHGMRKRVVERLLISSIEIHKRLRPRVRSHGLVARQQPHPSLQVHKVRIVEPSRAHWVIKRRNSRVRTVARAKLPEPARVLRVHARIVMPVEYAVGELGAVGEADGVGARERNHLLDGEPLGLEHGDDGGDGHVGEGDVAGDVGCAGVEAVLAAEADGVVRAADHGDEVAGGLREDVRAGYGMMGSGKTTIGKVLAEALGYSFYDFDKMIEEAVGGRTVAEIFKSYGEKIFRDNEIKVPRVIPTILMLKDARGFDIAAQN</sequence>
<dbReference type="PRINTS" id="PR01100">
    <property type="entry name" value="SHIKIMTKNASE"/>
</dbReference>
<proteinExistence type="inferred from homology"/>
<dbReference type="GO" id="GO:0005829">
    <property type="term" value="C:cytosol"/>
    <property type="evidence" value="ECO:0007669"/>
    <property type="project" value="TreeGrafter"/>
</dbReference>
<keyword evidence="5" id="KW-1185">Reference proteome</keyword>
<evidence type="ECO:0000256" key="3">
    <source>
        <dbReference type="ARBA" id="ARBA00023141"/>
    </source>
</evidence>
<dbReference type="OrthoDB" id="197068at2759"/>
<dbReference type="InterPro" id="IPR031322">
    <property type="entry name" value="Shikimate/glucono_kinase"/>
</dbReference>
<evidence type="ECO:0000313" key="4">
    <source>
        <dbReference type="EMBL" id="GER32311.1"/>
    </source>
</evidence>
<dbReference type="GO" id="GO:0004765">
    <property type="term" value="F:shikimate kinase activity"/>
    <property type="evidence" value="ECO:0007669"/>
    <property type="project" value="TreeGrafter"/>
</dbReference>
<dbReference type="PANTHER" id="PTHR21087">
    <property type="entry name" value="SHIKIMATE KINASE"/>
    <property type="match status" value="1"/>
</dbReference>
<dbReference type="PANTHER" id="PTHR21087:SF16">
    <property type="entry name" value="SHIKIMATE KINASE 1, CHLOROPLASTIC"/>
    <property type="match status" value="1"/>
</dbReference>
<keyword evidence="3" id="KW-0057">Aromatic amino acid biosynthesis</keyword>
<dbReference type="AlphaFoldDB" id="A0A5A7PI15"/>
<dbReference type="InterPro" id="IPR027417">
    <property type="entry name" value="P-loop_NTPase"/>
</dbReference>
<protein>
    <submittedName>
        <fullName evidence="4">Shikimate kinase</fullName>
    </submittedName>
</protein>
<keyword evidence="2" id="KW-0028">Amino-acid biosynthesis</keyword>
<keyword evidence="4" id="KW-0808">Transferase</keyword>
<name>A0A5A7PI15_STRAF</name>
<dbReference type="SUPFAM" id="SSF52540">
    <property type="entry name" value="P-loop containing nucleoside triphosphate hydrolases"/>
    <property type="match status" value="1"/>
</dbReference>
<comment type="caution">
    <text evidence="4">The sequence shown here is derived from an EMBL/GenBank/DDBJ whole genome shotgun (WGS) entry which is preliminary data.</text>
</comment>
<accession>A0A5A7PI15</accession>
<dbReference type="GO" id="GO:0008652">
    <property type="term" value="P:amino acid biosynthetic process"/>
    <property type="evidence" value="ECO:0007669"/>
    <property type="project" value="UniProtKB-KW"/>
</dbReference>
<dbReference type="Pfam" id="PF01202">
    <property type="entry name" value="SKI"/>
    <property type="match status" value="1"/>
</dbReference>
<reference evidence="5" key="1">
    <citation type="journal article" date="2019" name="Curr. Biol.">
        <title>Genome Sequence of Striga asiatica Provides Insight into the Evolution of Plant Parasitism.</title>
        <authorList>
            <person name="Yoshida S."/>
            <person name="Kim S."/>
            <person name="Wafula E.K."/>
            <person name="Tanskanen J."/>
            <person name="Kim Y.M."/>
            <person name="Honaas L."/>
            <person name="Yang Z."/>
            <person name="Spallek T."/>
            <person name="Conn C.E."/>
            <person name="Ichihashi Y."/>
            <person name="Cheong K."/>
            <person name="Cui S."/>
            <person name="Der J.P."/>
            <person name="Gundlach H."/>
            <person name="Jiao Y."/>
            <person name="Hori C."/>
            <person name="Ishida J.K."/>
            <person name="Kasahara H."/>
            <person name="Kiba T."/>
            <person name="Kim M.S."/>
            <person name="Koo N."/>
            <person name="Laohavisit A."/>
            <person name="Lee Y.H."/>
            <person name="Lumba S."/>
            <person name="McCourt P."/>
            <person name="Mortimer J.C."/>
            <person name="Mutuku J.M."/>
            <person name="Nomura T."/>
            <person name="Sasaki-Sekimoto Y."/>
            <person name="Seto Y."/>
            <person name="Wang Y."/>
            <person name="Wakatake T."/>
            <person name="Sakakibara H."/>
            <person name="Demura T."/>
            <person name="Yamaguchi S."/>
            <person name="Yoneyama K."/>
            <person name="Manabe R.I."/>
            <person name="Nelson D.C."/>
            <person name="Schulman A.H."/>
            <person name="Timko M.P."/>
            <person name="dePamphilis C.W."/>
            <person name="Choi D."/>
            <person name="Shirasu K."/>
        </authorList>
    </citation>
    <scope>NUCLEOTIDE SEQUENCE [LARGE SCALE GENOMIC DNA]</scope>
    <source>
        <strain evidence="5">cv. UVA1</strain>
    </source>
</reference>
<keyword evidence="4" id="KW-0418">Kinase</keyword>
<comment type="similarity">
    <text evidence="1">Belongs to the shikimate kinase family.</text>
</comment>
<organism evidence="4 5">
    <name type="scientific">Striga asiatica</name>
    <name type="common">Asiatic witchweed</name>
    <name type="synonym">Buchnera asiatica</name>
    <dbReference type="NCBI Taxonomy" id="4170"/>
    <lineage>
        <taxon>Eukaryota</taxon>
        <taxon>Viridiplantae</taxon>
        <taxon>Streptophyta</taxon>
        <taxon>Embryophyta</taxon>
        <taxon>Tracheophyta</taxon>
        <taxon>Spermatophyta</taxon>
        <taxon>Magnoliopsida</taxon>
        <taxon>eudicotyledons</taxon>
        <taxon>Gunneridae</taxon>
        <taxon>Pentapetalae</taxon>
        <taxon>asterids</taxon>
        <taxon>lamiids</taxon>
        <taxon>Lamiales</taxon>
        <taxon>Orobanchaceae</taxon>
        <taxon>Buchnereae</taxon>
        <taxon>Striga</taxon>
    </lineage>
</organism>
<evidence type="ECO:0000256" key="1">
    <source>
        <dbReference type="ARBA" id="ARBA00006997"/>
    </source>
</evidence>
<dbReference type="Proteomes" id="UP000325081">
    <property type="component" value="Unassembled WGS sequence"/>
</dbReference>
<dbReference type="GO" id="GO:0009507">
    <property type="term" value="C:chloroplast"/>
    <property type="evidence" value="ECO:0007669"/>
    <property type="project" value="TreeGrafter"/>
</dbReference>
<dbReference type="Gene3D" id="3.40.50.300">
    <property type="entry name" value="P-loop containing nucleotide triphosphate hydrolases"/>
    <property type="match status" value="1"/>
</dbReference>